<dbReference type="RefSeq" id="XP_062642907.1">
    <property type="nucleotide sequence ID" value="XM_062793969.1"/>
</dbReference>
<dbReference type="Proteomes" id="UP001302602">
    <property type="component" value="Unassembled WGS sequence"/>
</dbReference>
<dbReference type="EMBL" id="MU853253">
    <property type="protein sequence ID" value="KAK4119134.1"/>
    <property type="molecule type" value="Genomic_DNA"/>
</dbReference>
<organism evidence="1 2">
    <name type="scientific">Parathielavia appendiculata</name>
    <dbReference type="NCBI Taxonomy" id="2587402"/>
    <lineage>
        <taxon>Eukaryota</taxon>
        <taxon>Fungi</taxon>
        <taxon>Dikarya</taxon>
        <taxon>Ascomycota</taxon>
        <taxon>Pezizomycotina</taxon>
        <taxon>Sordariomycetes</taxon>
        <taxon>Sordariomycetidae</taxon>
        <taxon>Sordariales</taxon>
        <taxon>Chaetomiaceae</taxon>
        <taxon>Parathielavia</taxon>
    </lineage>
</organism>
<gene>
    <name evidence="1" type="ORF">N657DRAFT_650553</name>
</gene>
<comment type="caution">
    <text evidence="1">The sequence shown here is derived from an EMBL/GenBank/DDBJ whole genome shotgun (WGS) entry which is preliminary data.</text>
</comment>
<protein>
    <submittedName>
        <fullName evidence="1">Uncharacterized protein</fullName>
    </submittedName>
</protein>
<accession>A0AAN6TR64</accession>
<proteinExistence type="predicted"/>
<dbReference type="AlphaFoldDB" id="A0AAN6TR64"/>
<reference evidence="1" key="1">
    <citation type="journal article" date="2023" name="Mol. Phylogenet. Evol.">
        <title>Genome-scale phylogeny and comparative genomics of the fungal order Sordariales.</title>
        <authorList>
            <person name="Hensen N."/>
            <person name="Bonometti L."/>
            <person name="Westerberg I."/>
            <person name="Brannstrom I.O."/>
            <person name="Guillou S."/>
            <person name="Cros-Aarteil S."/>
            <person name="Calhoun S."/>
            <person name="Haridas S."/>
            <person name="Kuo A."/>
            <person name="Mondo S."/>
            <person name="Pangilinan J."/>
            <person name="Riley R."/>
            <person name="LaButti K."/>
            <person name="Andreopoulos B."/>
            <person name="Lipzen A."/>
            <person name="Chen C."/>
            <person name="Yan M."/>
            <person name="Daum C."/>
            <person name="Ng V."/>
            <person name="Clum A."/>
            <person name="Steindorff A."/>
            <person name="Ohm R.A."/>
            <person name="Martin F."/>
            <person name="Silar P."/>
            <person name="Natvig D.O."/>
            <person name="Lalanne C."/>
            <person name="Gautier V."/>
            <person name="Ament-Velasquez S.L."/>
            <person name="Kruys A."/>
            <person name="Hutchinson M.I."/>
            <person name="Powell A.J."/>
            <person name="Barry K."/>
            <person name="Miller A.N."/>
            <person name="Grigoriev I.V."/>
            <person name="Debuchy R."/>
            <person name="Gladieux P."/>
            <person name="Hiltunen Thoren M."/>
            <person name="Johannesson H."/>
        </authorList>
    </citation>
    <scope>NUCLEOTIDE SEQUENCE</scope>
    <source>
        <strain evidence="1">CBS 731.68</strain>
    </source>
</reference>
<evidence type="ECO:0000313" key="2">
    <source>
        <dbReference type="Proteomes" id="UP001302602"/>
    </source>
</evidence>
<sequence>MLPSSSRSPHLGRYPVECDLPLRHEFVSANHDRVACSWSLSAIALILPSLTSCWPRIMWLPNVVAVATGVDLIPQRHVLESL</sequence>
<name>A0AAN6TR64_9PEZI</name>
<reference evidence="1" key="2">
    <citation type="submission" date="2023-05" db="EMBL/GenBank/DDBJ databases">
        <authorList>
            <consortium name="Lawrence Berkeley National Laboratory"/>
            <person name="Steindorff A."/>
            <person name="Hensen N."/>
            <person name="Bonometti L."/>
            <person name="Westerberg I."/>
            <person name="Brannstrom I.O."/>
            <person name="Guillou S."/>
            <person name="Cros-Aarteil S."/>
            <person name="Calhoun S."/>
            <person name="Haridas S."/>
            <person name="Kuo A."/>
            <person name="Mondo S."/>
            <person name="Pangilinan J."/>
            <person name="Riley R."/>
            <person name="Labutti K."/>
            <person name="Andreopoulos B."/>
            <person name="Lipzen A."/>
            <person name="Chen C."/>
            <person name="Yanf M."/>
            <person name="Daum C."/>
            <person name="Ng V."/>
            <person name="Clum A."/>
            <person name="Ohm R."/>
            <person name="Martin F."/>
            <person name="Silar P."/>
            <person name="Natvig D."/>
            <person name="Lalanne C."/>
            <person name="Gautier V."/>
            <person name="Ament-Velasquez S.L."/>
            <person name="Kruys A."/>
            <person name="Hutchinson M.I."/>
            <person name="Powell A.J."/>
            <person name="Barry K."/>
            <person name="Miller A.N."/>
            <person name="Grigoriev I.V."/>
            <person name="Debuchy R."/>
            <person name="Gladieux P."/>
            <person name="Thoren M.H."/>
            <person name="Johannesson H."/>
        </authorList>
    </citation>
    <scope>NUCLEOTIDE SEQUENCE</scope>
    <source>
        <strain evidence="1">CBS 731.68</strain>
    </source>
</reference>
<evidence type="ECO:0000313" key="1">
    <source>
        <dbReference type="EMBL" id="KAK4119134.1"/>
    </source>
</evidence>
<keyword evidence="2" id="KW-1185">Reference proteome</keyword>
<dbReference type="GeneID" id="87830738"/>